<organism evidence="11 13">
    <name type="scientific">Ardenticatena maritima</name>
    <dbReference type="NCBI Taxonomy" id="872965"/>
    <lineage>
        <taxon>Bacteria</taxon>
        <taxon>Bacillati</taxon>
        <taxon>Chloroflexota</taxon>
        <taxon>Ardenticatenia</taxon>
        <taxon>Ardenticatenales</taxon>
        <taxon>Ardenticatenaceae</taxon>
        <taxon>Ardenticatena</taxon>
    </lineage>
</organism>
<keyword evidence="6" id="KW-0029">Amino-acid transport</keyword>
<feature type="transmembrane region" description="Helical" evidence="9">
    <location>
        <begin position="264"/>
        <end position="285"/>
    </location>
</feature>
<evidence type="ECO:0000256" key="2">
    <source>
        <dbReference type="ARBA" id="ARBA00010072"/>
    </source>
</evidence>
<evidence type="ECO:0000313" key="11">
    <source>
        <dbReference type="EMBL" id="GAP62764.1"/>
    </source>
</evidence>
<keyword evidence="8 9" id="KW-0472">Membrane</keyword>
<dbReference type="InterPro" id="IPR010065">
    <property type="entry name" value="AA_ABC_transptr_permease_3TM"/>
</dbReference>
<evidence type="ECO:0000256" key="7">
    <source>
        <dbReference type="ARBA" id="ARBA00022989"/>
    </source>
</evidence>
<feature type="transmembrane region" description="Helical" evidence="9">
    <location>
        <begin position="21"/>
        <end position="42"/>
    </location>
</feature>
<dbReference type="SUPFAM" id="SSF161098">
    <property type="entry name" value="MetI-like"/>
    <property type="match status" value="1"/>
</dbReference>
<keyword evidence="5 9" id="KW-0812">Transmembrane</keyword>
<feature type="transmembrane region" description="Helical" evidence="9">
    <location>
        <begin position="338"/>
        <end position="354"/>
    </location>
</feature>
<feature type="transmembrane region" description="Helical" evidence="9">
    <location>
        <begin position="85"/>
        <end position="114"/>
    </location>
</feature>
<evidence type="ECO:0000313" key="13">
    <source>
        <dbReference type="Proteomes" id="UP000037784"/>
    </source>
</evidence>
<dbReference type="GO" id="GO:0022857">
    <property type="term" value="F:transmembrane transporter activity"/>
    <property type="evidence" value="ECO:0007669"/>
    <property type="project" value="InterPro"/>
</dbReference>
<dbReference type="InterPro" id="IPR043429">
    <property type="entry name" value="ArtM/GltK/GlnP/TcyL/YhdX-like"/>
</dbReference>
<feature type="transmembrane region" description="Helical" evidence="9">
    <location>
        <begin position="223"/>
        <end position="244"/>
    </location>
</feature>
<dbReference type="PANTHER" id="PTHR30614:SF37">
    <property type="entry name" value="AMINO-ACID ABC TRANSPORTER PERMEASE PROTEIN YHDX-RELATED"/>
    <property type="match status" value="1"/>
</dbReference>
<dbReference type="RefSeq" id="WP_054492671.1">
    <property type="nucleotide sequence ID" value="NZ_BBZA01000079.1"/>
</dbReference>
<evidence type="ECO:0000256" key="6">
    <source>
        <dbReference type="ARBA" id="ARBA00022970"/>
    </source>
</evidence>
<evidence type="ECO:0000313" key="14">
    <source>
        <dbReference type="Proteomes" id="UP000050502"/>
    </source>
</evidence>
<proteinExistence type="inferred from homology"/>
<evidence type="ECO:0000256" key="1">
    <source>
        <dbReference type="ARBA" id="ARBA00004651"/>
    </source>
</evidence>
<dbReference type="InterPro" id="IPR035906">
    <property type="entry name" value="MetI-like_sf"/>
</dbReference>
<reference evidence="13" key="3">
    <citation type="submission" date="2015-08" db="EMBL/GenBank/DDBJ databases">
        <title>Draft Genome Sequence of a Heterotrophic Facultative Anaerobic Bacterium Ardenticatena maritima Strain 110S.</title>
        <authorList>
            <person name="Kawaichi S."/>
            <person name="Yoshida T."/>
            <person name="Sako Y."/>
            <person name="Nakamura R."/>
        </authorList>
    </citation>
    <scope>NUCLEOTIDE SEQUENCE [LARGE SCALE GENOMIC DNA]</scope>
    <source>
        <strain evidence="13">110S</strain>
    </source>
</reference>
<name>A0A0M9UCB1_9CHLR</name>
<comment type="similarity">
    <text evidence="2">Belongs to the binding-protein-dependent transport system permease family. HisMQ subfamily.</text>
</comment>
<dbReference type="GO" id="GO:0043190">
    <property type="term" value="C:ATP-binding cassette (ABC) transporter complex"/>
    <property type="evidence" value="ECO:0007669"/>
    <property type="project" value="InterPro"/>
</dbReference>
<evidence type="ECO:0000256" key="5">
    <source>
        <dbReference type="ARBA" id="ARBA00022692"/>
    </source>
</evidence>
<sequence>MAHTTLPNEHTRPPFWRDERVLAIIAQIIFLLVVVVTARYLFNNAREGLAQAGLTPGYDFLRLRAGFDIGDTIIPYTSDDTYARAFLVGIVNTVRVALIGIALATILGTIMGILRLSPNLLLRGIATVYVETIRNTPLLVQLFFWYTAVMLKFPRVRQAIVLPGPTYLSNRGLAIPWIEPLEGFRVWLGFFVAAFVIAYIVYRIQWAREDRTGQTSYPITSSIIAWLVIVVAGWFLAPGQPFGITRPELAGLNFTGGTVLAPEFAALLIGLVVYTGAFIAEIVRAGIQAVDKGQREAATALGLSTVQSLRFVILPQAMRIIIPPMTSQYLNLTKNSSLAFFIGFPDLFAVSTTIQNQTGKALEVISIVMACYLTTSLLTSLFMNWYNQKVRLVER</sequence>
<dbReference type="OrthoDB" id="9805999at2"/>
<evidence type="ECO:0000313" key="12">
    <source>
        <dbReference type="EMBL" id="KPL85785.1"/>
    </source>
</evidence>
<reference evidence="12 14" key="2">
    <citation type="submission" date="2015-07" db="EMBL/GenBank/DDBJ databases">
        <title>Whole genome sequence of Ardenticatena maritima DSM 23922.</title>
        <authorList>
            <person name="Hemp J."/>
            <person name="Ward L.M."/>
            <person name="Pace L.A."/>
            <person name="Fischer W.W."/>
        </authorList>
    </citation>
    <scope>NUCLEOTIDE SEQUENCE [LARGE SCALE GENOMIC DNA]</scope>
    <source>
        <strain evidence="12 14">110S</strain>
    </source>
</reference>
<dbReference type="EMBL" id="BBZA01000079">
    <property type="protein sequence ID" value="GAP62764.1"/>
    <property type="molecule type" value="Genomic_DNA"/>
</dbReference>
<dbReference type="Proteomes" id="UP000050502">
    <property type="component" value="Unassembled WGS sequence"/>
</dbReference>
<dbReference type="Gene3D" id="1.10.3720.10">
    <property type="entry name" value="MetI-like"/>
    <property type="match status" value="2"/>
</dbReference>
<evidence type="ECO:0000259" key="10">
    <source>
        <dbReference type="PROSITE" id="PS50928"/>
    </source>
</evidence>
<dbReference type="FunCoup" id="A0A0M9UCB1">
    <property type="interactions" value="43"/>
</dbReference>
<dbReference type="GO" id="GO:0006865">
    <property type="term" value="P:amino acid transport"/>
    <property type="evidence" value="ECO:0007669"/>
    <property type="project" value="UniProtKB-KW"/>
</dbReference>
<dbReference type="Pfam" id="PF00528">
    <property type="entry name" value="BPD_transp_1"/>
    <property type="match status" value="1"/>
</dbReference>
<keyword evidence="4" id="KW-1003">Cell membrane</keyword>
<gene>
    <name evidence="11" type="primary">aapQ</name>
    <name evidence="11" type="ORF">ARMA_1187</name>
    <name evidence="12" type="ORF">SE16_15045</name>
</gene>
<dbReference type="Proteomes" id="UP000037784">
    <property type="component" value="Unassembled WGS sequence"/>
</dbReference>
<dbReference type="InParanoid" id="A0A0M9UCB1"/>
<feature type="domain" description="ABC transmembrane type-1" evidence="10">
    <location>
        <begin position="90"/>
        <end position="383"/>
    </location>
</feature>
<reference evidence="11 13" key="1">
    <citation type="journal article" date="2015" name="Genome Announc.">
        <title>Draft Genome Sequence of a Heterotrophic Facultative Anaerobic Thermophilic Bacterium, Ardenticatena maritima Strain 110ST.</title>
        <authorList>
            <person name="Kawaichi S."/>
            <person name="Yoshida T."/>
            <person name="Sako Y."/>
            <person name="Nakamura R."/>
        </authorList>
    </citation>
    <scope>NUCLEOTIDE SEQUENCE [LARGE SCALE GENOMIC DNA]</scope>
    <source>
        <strain evidence="11 13">110S</strain>
    </source>
</reference>
<dbReference type="InterPro" id="IPR000515">
    <property type="entry name" value="MetI-like"/>
</dbReference>
<dbReference type="NCBIfam" id="TIGR01726">
    <property type="entry name" value="HEQRo_perm_3TM"/>
    <property type="match status" value="1"/>
</dbReference>
<evidence type="ECO:0000256" key="3">
    <source>
        <dbReference type="ARBA" id="ARBA00022448"/>
    </source>
</evidence>
<keyword evidence="3 9" id="KW-0813">Transport</keyword>
<feature type="transmembrane region" description="Helical" evidence="9">
    <location>
        <begin position="184"/>
        <end position="202"/>
    </location>
</feature>
<protein>
    <submittedName>
        <fullName evidence="11">General L-amino acid transport system permease protein</fullName>
    </submittedName>
</protein>
<evidence type="ECO:0000256" key="8">
    <source>
        <dbReference type="ARBA" id="ARBA00023136"/>
    </source>
</evidence>
<comment type="caution">
    <text evidence="11">The sequence shown here is derived from an EMBL/GenBank/DDBJ whole genome shotgun (WGS) entry which is preliminary data.</text>
</comment>
<comment type="subcellular location">
    <subcellularLocation>
        <location evidence="1 9">Cell membrane</location>
        <topology evidence="1 9">Multi-pass membrane protein</topology>
    </subcellularLocation>
</comment>
<dbReference type="PROSITE" id="PS50928">
    <property type="entry name" value="ABC_TM1"/>
    <property type="match status" value="1"/>
</dbReference>
<accession>A0A0M9UCB1</accession>
<dbReference type="PANTHER" id="PTHR30614">
    <property type="entry name" value="MEMBRANE COMPONENT OF AMINO ACID ABC TRANSPORTER"/>
    <property type="match status" value="1"/>
</dbReference>
<feature type="transmembrane region" description="Helical" evidence="9">
    <location>
        <begin position="361"/>
        <end position="386"/>
    </location>
</feature>
<keyword evidence="7 9" id="KW-1133">Transmembrane helix</keyword>
<evidence type="ECO:0000256" key="9">
    <source>
        <dbReference type="RuleBase" id="RU363032"/>
    </source>
</evidence>
<dbReference type="EMBL" id="LGKN01000010">
    <property type="protein sequence ID" value="KPL85785.1"/>
    <property type="molecule type" value="Genomic_DNA"/>
</dbReference>
<dbReference type="STRING" id="872965.SE16_15045"/>
<dbReference type="AlphaFoldDB" id="A0A0M9UCB1"/>
<dbReference type="CDD" id="cd06261">
    <property type="entry name" value="TM_PBP2"/>
    <property type="match status" value="1"/>
</dbReference>
<keyword evidence="13" id="KW-1185">Reference proteome</keyword>
<evidence type="ECO:0000256" key="4">
    <source>
        <dbReference type="ARBA" id="ARBA00022475"/>
    </source>
</evidence>